<proteinExistence type="inferred from homology"/>
<feature type="domain" description="DOP1 N-terminal" evidence="4">
    <location>
        <begin position="91"/>
        <end position="291"/>
    </location>
</feature>
<dbReference type="PANTHER" id="PTHR14042">
    <property type="entry name" value="DOPEY-RELATED"/>
    <property type="match status" value="1"/>
</dbReference>
<dbReference type="OrthoDB" id="297643at2759"/>
<keyword evidence="1" id="KW-0813">Transport</keyword>
<comment type="similarity">
    <text evidence="3">Belongs to the DOP1 family.</text>
</comment>
<keyword evidence="6" id="KW-1185">Reference proteome</keyword>
<dbReference type="GO" id="GO:0005768">
    <property type="term" value="C:endosome"/>
    <property type="evidence" value="ECO:0007669"/>
    <property type="project" value="TreeGrafter"/>
</dbReference>
<dbReference type="GO" id="GO:0015031">
    <property type="term" value="P:protein transport"/>
    <property type="evidence" value="ECO:0007669"/>
    <property type="project" value="UniProtKB-KW"/>
</dbReference>
<dbReference type="Proteomes" id="UP000240830">
    <property type="component" value="Unassembled WGS sequence"/>
</dbReference>
<dbReference type="GO" id="GO:0005802">
    <property type="term" value="C:trans-Golgi network"/>
    <property type="evidence" value="ECO:0007669"/>
    <property type="project" value="TreeGrafter"/>
</dbReference>
<protein>
    <recommendedName>
        <fullName evidence="4">DOP1 N-terminal domain-containing protein</fullName>
    </recommendedName>
</protein>
<dbReference type="EMBL" id="MTSL01000178">
    <property type="protein sequence ID" value="PJF17395.1"/>
    <property type="molecule type" value="Genomic_DNA"/>
</dbReference>
<dbReference type="InterPro" id="IPR007249">
    <property type="entry name" value="DOP1_N"/>
</dbReference>
<evidence type="ECO:0000256" key="2">
    <source>
        <dbReference type="ARBA" id="ARBA00022927"/>
    </source>
</evidence>
<evidence type="ECO:0000256" key="3">
    <source>
        <dbReference type="ARBA" id="ARBA00046326"/>
    </source>
</evidence>
<dbReference type="STRING" id="1246581.A0A2H9TI32"/>
<keyword evidence="2" id="KW-0653">Protein transport</keyword>
<dbReference type="GO" id="GO:0006895">
    <property type="term" value="P:Golgi to endosome transport"/>
    <property type="evidence" value="ECO:0007669"/>
    <property type="project" value="InterPro"/>
</dbReference>
<dbReference type="GO" id="GO:0005829">
    <property type="term" value="C:cytosol"/>
    <property type="evidence" value="ECO:0007669"/>
    <property type="project" value="GOC"/>
</dbReference>
<evidence type="ECO:0000256" key="1">
    <source>
        <dbReference type="ARBA" id="ARBA00022448"/>
    </source>
</evidence>
<evidence type="ECO:0000313" key="5">
    <source>
        <dbReference type="EMBL" id="PJF17395.1"/>
    </source>
</evidence>
<dbReference type="InterPro" id="IPR040314">
    <property type="entry name" value="DOP1"/>
</dbReference>
<reference evidence="5 6" key="1">
    <citation type="submission" date="2016-10" db="EMBL/GenBank/DDBJ databases">
        <title>The genome of Paramicrosporidium saccamoebae is the missing link in understanding Cryptomycota and Microsporidia evolution.</title>
        <authorList>
            <person name="Quandt C.A."/>
            <person name="Beaudet D."/>
            <person name="Corsaro D."/>
            <person name="Michel R."/>
            <person name="Corradi N."/>
            <person name="James T."/>
        </authorList>
    </citation>
    <scope>NUCLEOTIDE SEQUENCE [LARGE SCALE GENOMIC DNA]</scope>
    <source>
        <strain evidence="5 6">KSL3</strain>
    </source>
</reference>
<organism evidence="5 6">
    <name type="scientific">Paramicrosporidium saccamoebae</name>
    <dbReference type="NCBI Taxonomy" id="1246581"/>
    <lineage>
        <taxon>Eukaryota</taxon>
        <taxon>Fungi</taxon>
        <taxon>Fungi incertae sedis</taxon>
        <taxon>Cryptomycota</taxon>
        <taxon>Cryptomycota incertae sedis</taxon>
        <taxon>Paramicrosporidium</taxon>
    </lineage>
</organism>
<dbReference type="PANTHER" id="PTHR14042:SF24">
    <property type="entry name" value="PROTEIN DOPEY-1 HOMOLOG"/>
    <property type="match status" value="1"/>
</dbReference>
<name>A0A2H9TI32_9FUNG</name>
<evidence type="ECO:0000259" key="4">
    <source>
        <dbReference type="Pfam" id="PF04118"/>
    </source>
</evidence>
<evidence type="ECO:0000313" key="6">
    <source>
        <dbReference type="Proteomes" id="UP000240830"/>
    </source>
</evidence>
<sequence>MKIHLNPEPWVILKLLVTILGDYRNDSRFKRYETAIERNLATFETISEWADIIAFLSRLNKHSSTEADRLQTSRSMPKPQSSIGCASEDVEGLSRDLSLYCMGIFPFFEFASSMMRVEVLDIVSRFIVPLGGRMNECLQSLVLALLPGLEEESGEHFGKCMKVFDNISSAVTAKNVIEKVWTAMLASNKHRLSAVNYLNRIQPKRLSSEESATFCAERPTLVTSALCVALEDQQILVVRGILDLVCSHFPLDNTWLGDALKVQLARSVLAALTRRDMSLNRRVYSWIIGSSSSEGNLESIAPKCTEMLVVALKSMIYEADLQSSDSLTRPYKVLLFLNDKAHIMKALFEHVVVDLIGALESWSRMGLSNFDKKRDDITPEEVRELLKLCKTVAVKVVSPEDVNFRDFSIEALQDIFVTLPESAKTLIDPVPTIDFALRSAFVCSTNAMAKTPNAPCAVITEIATAITGLAHSVLVTSETRIAEYDSLLETNEFKELITAVHERIKSTCNVDLLDSVARLLMEFKLAAAMKSSTTSKNRDTILAPVIGPLLQKVRDPCTFLTNLRSALVISKRGVSQFVKLQMYGLNQKILCRRFPGRRLIGLLNPRTTSQGILDCVRPLSLRIIEPLFRLLIEVLTNIEEPSMTFVPFYSKPFNADQIHYCFQQLNAMIEIGGLAVADSMNNLCLNPGLLNDLLAKIPSKNLFNSFSVANFLAVLFSARSIDIFSYCCAENLENVGEDLRRKVELIQLSSQKLVVSVIQCYDKPDMKNLNCIYDIFLEKLQYMVQISSHKGEALTVKIVEVVLAKMAKYHAENGDLLPDLYFDDAYSKLVGPACQVLIQRIREDISTQKRNHEEDGFTVAIMTAVTDIMSRAAFSDSGKIAISALSIQGTKTKSTWAGGLPRHPSFDKGIAELRLNSVTSLIPFLLIEVCHLVDQIGSAEARQNSRLMLLCERIYLSSPSTTLYSVIDYVSGRNEVLSDTKSFEAFFTLLYFCAQSTNDAEKSAEILSILTQASRDVIGNVARFRSSIPIILAAYVQVLEGPFFEASADSRKNYRESIVLDPNLAAKSNDVGMWSSIQPAEGEVTLDSAFGAVIWLIIPKMEKILDTDKLQPILSSILSQILLPNLKSAFRYCTISKFTLRFQALGALATIGLRSICVQSKIPSSGSSNLFLSREMESLNRATMIRRLGFVAFCADVETLKSSMPIIQEKIVDILRLGAGISSSEVSTRILLFRLGDEMPSTLWPVVVTDIVALYRNVLNIPNPSSLPHAQLMTVAQASKLVDLVVISGYATPLFTDVLKTRNLFRRINEKFAWDKEIIPDEAHQMLKMRKPLIPAGPITSLYDLENYFCFVQNRLHEGEAFSVAIDSTDLKSRFLHDFTETITSSGD</sequence>
<accession>A0A2H9TI32</accession>
<feature type="domain" description="DOP1 N-terminal" evidence="4">
    <location>
        <begin position="26"/>
        <end position="62"/>
    </location>
</feature>
<gene>
    <name evidence="5" type="ORF">PSACC_02841</name>
</gene>
<dbReference type="Pfam" id="PF04118">
    <property type="entry name" value="Dopey_N"/>
    <property type="match status" value="2"/>
</dbReference>
<comment type="caution">
    <text evidence="5">The sequence shown here is derived from an EMBL/GenBank/DDBJ whole genome shotgun (WGS) entry which is preliminary data.</text>
</comment>